<sequence length="125" mass="13567">MATILQMGPLSSSALTTPFVFAEGDRPFNPIGRIIAALACSPSTPLPTTAPASHKMPHFNCVPWKPVGVTTQSAWLDIERGSLVSQDFLPRGEFALLCIPEEVGSDILIGFQQRHNRIDGFPPHM</sequence>
<reference evidence="1" key="1">
    <citation type="submission" date="2020-03" db="EMBL/GenBank/DDBJ databases">
        <authorList>
            <person name="Weist P."/>
        </authorList>
    </citation>
    <scope>NUCLEOTIDE SEQUENCE</scope>
</reference>
<accession>A0A9N7Y603</accession>
<dbReference type="EMBL" id="CADEAL010000013">
    <property type="protein sequence ID" value="CAB1412654.1"/>
    <property type="molecule type" value="Genomic_DNA"/>
</dbReference>
<organism evidence="1 2">
    <name type="scientific">Pleuronectes platessa</name>
    <name type="common">European plaice</name>
    <dbReference type="NCBI Taxonomy" id="8262"/>
    <lineage>
        <taxon>Eukaryota</taxon>
        <taxon>Metazoa</taxon>
        <taxon>Chordata</taxon>
        <taxon>Craniata</taxon>
        <taxon>Vertebrata</taxon>
        <taxon>Euteleostomi</taxon>
        <taxon>Actinopterygii</taxon>
        <taxon>Neopterygii</taxon>
        <taxon>Teleostei</taxon>
        <taxon>Neoteleostei</taxon>
        <taxon>Acanthomorphata</taxon>
        <taxon>Carangaria</taxon>
        <taxon>Pleuronectiformes</taxon>
        <taxon>Pleuronectoidei</taxon>
        <taxon>Pleuronectidae</taxon>
        <taxon>Pleuronectes</taxon>
    </lineage>
</organism>
<gene>
    <name evidence="1" type="ORF">PLEPLA_LOCUS347</name>
</gene>
<dbReference type="Proteomes" id="UP001153269">
    <property type="component" value="Unassembled WGS sequence"/>
</dbReference>
<keyword evidence="2" id="KW-1185">Reference proteome</keyword>
<evidence type="ECO:0000313" key="1">
    <source>
        <dbReference type="EMBL" id="CAB1412654.1"/>
    </source>
</evidence>
<dbReference type="AlphaFoldDB" id="A0A9N7Y603"/>
<name>A0A9N7Y603_PLEPL</name>
<evidence type="ECO:0000313" key="2">
    <source>
        <dbReference type="Proteomes" id="UP001153269"/>
    </source>
</evidence>
<proteinExistence type="predicted"/>
<comment type="caution">
    <text evidence="1">The sequence shown here is derived from an EMBL/GenBank/DDBJ whole genome shotgun (WGS) entry which is preliminary data.</text>
</comment>
<protein>
    <submittedName>
        <fullName evidence="1">Uncharacterized protein</fullName>
    </submittedName>
</protein>